<dbReference type="PANTHER" id="PTHR11630:SF47">
    <property type="entry name" value="DNA HELICASE MCM8"/>
    <property type="match status" value="1"/>
</dbReference>
<feature type="non-terminal residue" evidence="4">
    <location>
        <position position="207"/>
    </location>
</feature>
<comment type="caution">
    <text evidence="4">The sequence shown here is derived from an EMBL/GenBank/DDBJ whole genome shotgun (WGS) entry which is preliminary data.</text>
</comment>
<protein>
    <submittedName>
        <fullName evidence="4">17118_t:CDS:1</fullName>
    </submittedName>
</protein>
<dbReference type="GO" id="GO:0017116">
    <property type="term" value="F:single-stranded DNA helicase activity"/>
    <property type="evidence" value="ECO:0007669"/>
    <property type="project" value="TreeGrafter"/>
</dbReference>
<keyword evidence="2" id="KW-0067">ATP-binding</keyword>
<dbReference type="GO" id="GO:0042555">
    <property type="term" value="C:MCM complex"/>
    <property type="evidence" value="ECO:0007669"/>
    <property type="project" value="TreeGrafter"/>
</dbReference>
<dbReference type="PRINTS" id="PR01657">
    <property type="entry name" value="MCMFAMILY"/>
</dbReference>
<dbReference type="Pfam" id="PF00493">
    <property type="entry name" value="MCM"/>
    <property type="match status" value="1"/>
</dbReference>
<organism evidence="4 5">
    <name type="scientific">Funneliformis caledonium</name>
    <dbReference type="NCBI Taxonomy" id="1117310"/>
    <lineage>
        <taxon>Eukaryota</taxon>
        <taxon>Fungi</taxon>
        <taxon>Fungi incertae sedis</taxon>
        <taxon>Mucoromycota</taxon>
        <taxon>Glomeromycotina</taxon>
        <taxon>Glomeromycetes</taxon>
        <taxon>Glomerales</taxon>
        <taxon>Glomeraceae</taxon>
        <taxon>Funneliformis</taxon>
    </lineage>
</organism>
<dbReference type="OrthoDB" id="7462577at2759"/>
<dbReference type="PANTHER" id="PTHR11630">
    <property type="entry name" value="DNA REPLICATION LICENSING FACTOR MCM FAMILY MEMBER"/>
    <property type="match status" value="1"/>
</dbReference>
<accession>A0A9N9NTG0</accession>
<dbReference type="InterPro" id="IPR031327">
    <property type="entry name" value="MCM"/>
</dbReference>
<sequence length="207" mass="23020">TKSKSHYGSSTLPHLYIEITDIKKLSISDLYIESELDDITTSAKENSFSLRDLYSIRQVTATYNLFKRIVASFCPSIYRHELVKAGILLSLFGKNDNGAIHILIVGDPGSDKTELLSATSSISPNTVFTPTNRGDESSILPTLQYDRYFKEWTLKAGSLALSNEGICRIDDFEKCGRFNALAEAITRKSYPIGKYGIKCSLKTQTSI</sequence>
<dbReference type="AlphaFoldDB" id="A0A9N9NTG0"/>
<dbReference type="GO" id="GO:0003697">
    <property type="term" value="F:single-stranded DNA binding"/>
    <property type="evidence" value="ECO:0007669"/>
    <property type="project" value="TreeGrafter"/>
</dbReference>
<dbReference type="SUPFAM" id="SSF52540">
    <property type="entry name" value="P-loop containing nucleoside triphosphate hydrolases"/>
    <property type="match status" value="1"/>
</dbReference>
<dbReference type="EMBL" id="CAJVPQ010023282">
    <property type="protein sequence ID" value="CAG8762390.1"/>
    <property type="molecule type" value="Genomic_DNA"/>
</dbReference>
<dbReference type="Gene3D" id="3.40.50.300">
    <property type="entry name" value="P-loop containing nucleotide triphosphate hydrolases"/>
    <property type="match status" value="1"/>
</dbReference>
<gene>
    <name evidence="4" type="ORF">FCALED_LOCUS17014</name>
</gene>
<evidence type="ECO:0000313" key="4">
    <source>
        <dbReference type="EMBL" id="CAG8762390.1"/>
    </source>
</evidence>
<evidence type="ECO:0000313" key="5">
    <source>
        <dbReference type="Proteomes" id="UP000789570"/>
    </source>
</evidence>
<name>A0A9N9NTG0_9GLOM</name>
<proteinExistence type="predicted"/>
<dbReference type="PROSITE" id="PS50051">
    <property type="entry name" value="MCM_2"/>
    <property type="match status" value="1"/>
</dbReference>
<keyword evidence="5" id="KW-1185">Reference proteome</keyword>
<dbReference type="GO" id="GO:0005524">
    <property type="term" value="F:ATP binding"/>
    <property type="evidence" value="ECO:0007669"/>
    <property type="project" value="UniProtKB-KW"/>
</dbReference>
<dbReference type="InterPro" id="IPR001208">
    <property type="entry name" value="MCM_dom"/>
</dbReference>
<dbReference type="GO" id="GO:0005634">
    <property type="term" value="C:nucleus"/>
    <property type="evidence" value="ECO:0007669"/>
    <property type="project" value="TreeGrafter"/>
</dbReference>
<dbReference type="InterPro" id="IPR027417">
    <property type="entry name" value="P-loop_NTPase"/>
</dbReference>
<feature type="non-terminal residue" evidence="4">
    <location>
        <position position="1"/>
    </location>
</feature>
<feature type="domain" description="MCM C-terminal AAA(+) ATPase" evidence="3">
    <location>
        <begin position="65"/>
        <end position="207"/>
    </location>
</feature>
<dbReference type="Proteomes" id="UP000789570">
    <property type="component" value="Unassembled WGS sequence"/>
</dbReference>
<reference evidence="4" key="1">
    <citation type="submission" date="2021-06" db="EMBL/GenBank/DDBJ databases">
        <authorList>
            <person name="Kallberg Y."/>
            <person name="Tangrot J."/>
            <person name="Rosling A."/>
        </authorList>
    </citation>
    <scope>NUCLEOTIDE SEQUENCE</scope>
    <source>
        <strain evidence="4">UK204</strain>
    </source>
</reference>
<evidence type="ECO:0000259" key="3">
    <source>
        <dbReference type="PROSITE" id="PS50051"/>
    </source>
</evidence>
<evidence type="ECO:0000256" key="2">
    <source>
        <dbReference type="ARBA" id="ARBA00022840"/>
    </source>
</evidence>
<evidence type="ECO:0000256" key="1">
    <source>
        <dbReference type="ARBA" id="ARBA00022741"/>
    </source>
</evidence>
<keyword evidence="1" id="KW-0547">Nucleotide-binding</keyword>